<organism evidence="1 2">
    <name type="scientific">Escallonia herrerae</name>
    <dbReference type="NCBI Taxonomy" id="1293975"/>
    <lineage>
        <taxon>Eukaryota</taxon>
        <taxon>Viridiplantae</taxon>
        <taxon>Streptophyta</taxon>
        <taxon>Embryophyta</taxon>
        <taxon>Tracheophyta</taxon>
        <taxon>Spermatophyta</taxon>
        <taxon>Magnoliopsida</taxon>
        <taxon>eudicotyledons</taxon>
        <taxon>Gunneridae</taxon>
        <taxon>Pentapetalae</taxon>
        <taxon>asterids</taxon>
        <taxon>campanulids</taxon>
        <taxon>Escalloniales</taxon>
        <taxon>Escalloniaceae</taxon>
        <taxon>Escallonia</taxon>
    </lineage>
</organism>
<comment type="caution">
    <text evidence="1">The sequence shown here is derived from an EMBL/GenBank/DDBJ whole genome shotgun (WGS) entry which is preliminary data.</text>
</comment>
<dbReference type="AlphaFoldDB" id="A0AA88X3C4"/>
<dbReference type="EMBL" id="JAVXUP010000088">
    <property type="protein sequence ID" value="KAK3038872.1"/>
    <property type="molecule type" value="Genomic_DNA"/>
</dbReference>
<accession>A0AA88X3C4</accession>
<protein>
    <submittedName>
        <fullName evidence="1">Uncharacterized protein</fullName>
    </submittedName>
</protein>
<evidence type="ECO:0000313" key="1">
    <source>
        <dbReference type="EMBL" id="KAK3038872.1"/>
    </source>
</evidence>
<evidence type="ECO:0000313" key="2">
    <source>
        <dbReference type="Proteomes" id="UP001188597"/>
    </source>
</evidence>
<dbReference type="GO" id="GO:0048367">
    <property type="term" value="P:shoot system development"/>
    <property type="evidence" value="ECO:0007669"/>
    <property type="project" value="InterPro"/>
</dbReference>
<dbReference type="GO" id="GO:0048364">
    <property type="term" value="P:root development"/>
    <property type="evidence" value="ECO:0007669"/>
    <property type="project" value="InterPro"/>
</dbReference>
<dbReference type="Proteomes" id="UP001188597">
    <property type="component" value="Unassembled WGS sequence"/>
</dbReference>
<dbReference type="InterPro" id="IPR004320">
    <property type="entry name" value="BPS1_pln"/>
</dbReference>
<proteinExistence type="predicted"/>
<name>A0AA88X3C4_9ASTE</name>
<dbReference type="Pfam" id="PF03087">
    <property type="entry name" value="BPS1"/>
    <property type="match status" value="1"/>
</dbReference>
<keyword evidence="2" id="KW-1185">Reference proteome</keyword>
<reference evidence="1" key="1">
    <citation type="submission" date="2022-12" db="EMBL/GenBank/DDBJ databases">
        <title>Draft genome assemblies for two species of Escallonia (Escalloniales).</title>
        <authorList>
            <person name="Chanderbali A."/>
            <person name="Dervinis C."/>
            <person name="Anghel I."/>
            <person name="Soltis D."/>
            <person name="Soltis P."/>
            <person name="Zapata F."/>
        </authorList>
    </citation>
    <scope>NUCLEOTIDE SEQUENCE</scope>
    <source>
        <strain evidence="1">UCBG64.0493</strain>
        <tissue evidence="1">Leaf</tissue>
    </source>
</reference>
<gene>
    <name evidence="1" type="ORF">RJ639_028594</name>
</gene>
<sequence>MQSKSVACEGEQQNCDEVDKVEAALDALKCHSNVTQMQNALELSFQEIEEELDSVLRCLIRIRRMQEPSICQEDGSIALLSLEDERNMGMFLNFRHTARFNQST</sequence>